<dbReference type="OrthoDB" id="3219467at2759"/>
<evidence type="ECO:0000256" key="1">
    <source>
        <dbReference type="SAM" id="Coils"/>
    </source>
</evidence>
<dbReference type="GeneID" id="25975427"/>
<reference evidence="2 3" key="1">
    <citation type="journal article" date="2011" name="Proc. Natl. Acad. Sci. U.S.A.">
        <title>Genome and transcriptome analyses of the mountain pine beetle-fungal symbiont Grosmannia clavigera, a lodgepole pine pathogen.</title>
        <authorList>
            <person name="DiGuistini S."/>
            <person name="Wang Y."/>
            <person name="Liao N.Y."/>
            <person name="Taylor G."/>
            <person name="Tanguay P."/>
            <person name="Feau N."/>
            <person name="Henrissat B."/>
            <person name="Chan S.K."/>
            <person name="Hesse-Orce U."/>
            <person name="Alamouti S.M."/>
            <person name="Tsui C.K.M."/>
            <person name="Docking R.T."/>
            <person name="Levasseur A."/>
            <person name="Haridas S."/>
            <person name="Robertson G."/>
            <person name="Birol I."/>
            <person name="Holt R.A."/>
            <person name="Marra M.A."/>
            <person name="Hamelin R.C."/>
            <person name="Hirst M."/>
            <person name="Jones S.J.M."/>
            <person name="Bohlmann J."/>
            <person name="Breuil C."/>
        </authorList>
    </citation>
    <scope>NUCLEOTIDE SEQUENCE [LARGE SCALE GENOMIC DNA]</scope>
    <source>
        <strain evidence="3">kw1407 / UAMH 11150</strain>
    </source>
</reference>
<feature type="coiled-coil region" evidence="1">
    <location>
        <begin position="943"/>
        <end position="1017"/>
    </location>
</feature>
<keyword evidence="3" id="KW-1185">Reference proteome</keyword>
<dbReference type="EMBL" id="GL629782">
    <property type="protein sequence ID" value="EFX02389.1"/>
    <property type="molecule type" value="Genomic_DNA"/>
</dbReference>
<dbReference type="eggNOG" id="ENOG502T2XT">
    <property type="taxonomic scope" value="Eukaryota"/>
</dbReference>
<dbReference type="Proteomes" id="UP000007796">
    <property type="component" value="Unassembled WGS sequence"/>
</dbReference>
<dbReference type="RefSeq" id="XP_014171871.1">
    <property type="nucleotide sequence ID" value="XM_014316396.1"/>
</dbReference>
<dbReference type="STRING" id="655863.F0XJR1"/>
<dbReference type="HOGENOM" id="CLU_001101_0_0_1"/>
<evidence type="ECO:0000313" key="3">
    <source>
        <dbReference type="Proteomes" id="UP000007796"/>
    </source>
</evidence>
<proteinExistence type="predicted"/>
<protein>
    <submittedName>
        <fullName evidence="2">Uncharacterized protein</fullName>
    </submittedName>
</protein>
<evidence type="ECO:0000313" key="2">
    <source>
        <dbReference type="EMBL" id="EFX02389.1"/>
    </source>
</evidence>
<sequence>MKTITAIIPKGTVEKAVQAITSQDFSLQGDIALFGNPDLTATLKVWQGPLPPSVTGSVSLIPCAELATLKQDQLRLSLVAPGLAGTSFDDIVFQKAQIFHQNCAIDPKRSVGWNIDADWVIDASCGTLHAVLVRLLGVDRPTLRMHGELGPSQKWTALLDFQSITLEGQFAGLDVVRSAPAGLQFTTLGVRLLGAPGVPGNAMKYSYAAFGTLHLDIPESTAPLELSYDIHEANGEAILQAQLGSAWSNAFGVTGLTISTASFTTKLSVESPWEHAEFDVSASFKHKDTQIDFQGTYAPGGAFDLKATVAPFDISIIGNVFDAFHGCAISVPDIDVKIQSATFSIVSGKGLEVHLNNVELADHTAATAVLTDSPDGVVIRGDLGDKVELDDVLLKNAYIQVTLPSSSNQDKRGSDAVLGGQVEVLKGLDVDSTAHLYQNKNKTGYEWAMVADLTPKENDAWELSKLVPEVHGTPLDLSLTKVVFTAASQDNPEVGSTLGSNYSIQKGIQFHGTVSGGILALDSLTRKSHEGLSMRAGPSSKGFDIELFTPSETCISLGNGLMTTPIVLKIETQPSVRLMVSAGLSIKLSESGEPLNFGVTFDAGVNSASATGEMAGWWANPCNAGQNVKLGPSLALDLEIIYAQFVSTGTVSGFGLRGGIMIGKTEAQCAMQISEDPMRDMLSAEVGALTLEDLTSFHCDVTGVSIPTPPGGCMTFEKVKLYICPAGTTLGTVSYPQGCSFMADMIFFGKRADIACSMSKTEGICIQGGVDNFELGPLTVRGKTGPRATLDCTLGPSSQHILVDGVATFLEDDVEVHVDISTLPEQAVTFSMNVTFADELKFDLHASMHGHLAFDRSLLDADFALEAELEQHIIEHIQTHLLEELKKAHHAPAAGIDAADKTLQTEKQKVEDSIQTAKKDVGDTCQTWESKQKEVTSTAGSTVETYQKEVSRLEDDVKAARNKYNEAVAAAEQDVKKANSDREEAMKAAKSDLEKAQNEATQAIAAAQKAVDDAQADVDRLFGAARGNIDAAEAKVQTLQKYMDAQWETVYAYETPSWYEAWKLALVPSLMVPIAALKAAKVIADGTLESAKAVLYSTEYVEKQTLLAAANSALEAAKATSDEAIEAASASMNAADETSRVAVSASTEAMDAARQGVAYGVLQSAILRLNDYKRHNEESYQAASQTVNELENCLEHVAHESAKAALSAVESAATESIDVAQKALDEAHEAGDFALDIAGKIAEESLQTVDIRHVHISGSLRGLVTCDNSTPLQAHVEVVLLGHAMPVIDVTYDPKDSMALVTSIFEEVWKNIDILK</sequence>
<keyword evidence="1" id="KW-0175">Coiled coil</keyword>
<organism evidence="3">
    <name type="scientific">Grosmannia clavigera (strain kw1407 / UAMH 11150)</name>
    <name type="common">Blue stain fungus</name>
    <name type="synonym">Graphiocladiella clavigera</name>
    <dbReference type="NCBI Taxonomy" id="655863"/>
    <lineage>
        <taxon>Eukaryota</taxon>
        <taxon>Fungi</taxon>
        <taxon>Dikarya</taxon>
        <taxon>Ascomycota</taxon>
        <taxon>Pezizomycotina</taxon>
        <taxon>Sordariomycetes</taxon>
        <taxon>Sordariomycetidae</taxon>
        <taxon>Ophiostomatales</taxon>
        <taxon>Ophiostomataceae</taxon>
        <taxon>Leptographium</taxon>
    </lineage>
</organism>
<dbReference type="InParanoid" id="F0XJR1"/>
<name>F0XJR1_GROCL</name>
<gene>
    <name evidence="2" type="ORF">CMQ_2438</name>
</gene>
<accession>F0XJR1</accession>